<dbReference type="AlphaFoldDB" id="A0A1B0G9E0"/>
<dbReference type="Gene3D" id="3.40.140.10">
    <property type="entry name" value="Cytidine Deaminase, domain 2"/>
    <property type="match status" value="1"/>
</dbReference>
<dbReference type="STRING" id="37546.A0A1B0G9E0"/>
<dbReference type="VEuPathDB" id="VectorBase:GMOY009927"/>
<dbReference type="GO" id="GO:0003824">
    <property type="term" value="F:catalytic activity"/>
    <property type="evidence" value="ECO:0007669"/>
    <property type="project" value="InterPro"/>
</dbReference>
<protein>
    <recommendedName>
        <fullName evidence="3">CMP/dCMP-type deaminase domain-containing protein</fullName>
    </recommendedName>
</protein>
<dbReference type="EMBL" id="CCAG010016052">
    <property type="status" value="NOT_ANNOTATED_CDS"/>
    <property type="molecule type" value="Genomic_DNA"/>
</dbReference>
<proteinExistence type="predicted"/>
<evidence type="ECO:0000313" key="1">
    <source>
        <dbReference type="EnsemblMetazoa" id="GMOY009927-PA"/>
    </source>
</evidence>
<reference evidence="1" key="1">
    <citation type="submission" date="2020-05" db="UniProtKB">
        <authorList>
            <consortium name="EnsemblMetazoa"/>
        </authorList>
    </citation>
    <scope>IDENTIFICATION</scope>
    <source>
        <strain evidence="1">Yale</strain>
    </source>
</reference>
<name>A0A1B0G9E0_GLOMM</name>
<evidence type="ECO:0008006" key="3">
    <source>
        <dbReference type="Google" id="ProtNLM"/>
    </source>
</evidence>
<organism evidence="1 2">
    <name type="scientific">Glossina morsitans morsitans</name>
    <name type="common">Savannah tsetse fly</name>
    <dbReference type="NCBI Taxonomy" id="37546"/>
    <lineage>
        <taxon>Eukaryota</taxon>
        <taxon>Metazoa</taxon>
        <taxon>Ecdysozoa</taxon>
        <taxon>Arthropoda</taxon>
        <taxon>Hexapoda</taxon>
        <taxon>Insecta</taxon>
        <taxon>Pterygota</taxon>
        <taxon>Neoptera</taxon>
        <taxon>Endopterygota</taxon>
        <taxon>Diptera</taxon>
        <taxon>Brachycera</taxon>
        <taxon>Muscomorpha</taxon>
        <taxon>Hippoboscoidea</taxon>
        <taxon>Glossinidae</taxon>
        <taxon>Glossina</taxon>
    </lineage>
</organism>
<accession>A0A1B0G9E0</accession>
<evidence type="ECO:0000313" key="2">
    <source>
        <dbReference type="Proteomes" id="UP000092444"/>
    </source>
</evidence>
<dbReference type="InterPro" id="IPR016193">
    <property type="entry name" value="Cytidine_deaminase-like"/>
</dbReference>
<sequence length="121" mass="13932">MHMPKLTNKINMKSKITSNICAIIQFQQEKTAKRNKEEQKFYHINEYGNRFSHVFQPAFVVCAVVALQDDSFTTPCGVCRQFLIEFAKKDLPLYVTKSDLPQYRVLCTSIGELLPKRSPST</sequence>
<dbReference type="EnsemblMetazoa" id="GMOY009927-RA">
    <property type="protein sequence ID" value="GMOY009927-PA"/>
    <property type="gene ID" value="GMOY009927"/>
</dbReference>
<dbReference type="SUPFAM" id="SSF53927">
    <property type="entry name" value="Cytidine deaminase-like"/>
    <property type="match status" value="1"/>
</dbReference>
<keyword evidence="2" id="KW-1185">Reference proteome</keyword>
<dbReference type="CDD" id="cd01283">
    <property type="entry name" value="cytidine_deaminase"/>
    <property type="match status" value="1"/>
</dbReference>
<dbReference type="Proteomes" id="UP000092444">
    <property type="component" value="Unassembled WGS sequence"/>
</dbReference>